<sequence length="287" mass="32166">MKKISYLFSLLLFSGQFLPDAEAQSGKPLFPQMPGMEAYTYRESFKKNVAATLDTIKMLGFTELESGASPYGLTAETFRKMLDERRLTCPSVGAGYDEIVKDPAEVARKAKVLGAKYVMVAWIPHKKEFTLADAQKAASDFNRVGKILKDQGITFCYHNHGYEFGPYQNGTLFDYLAANTDPRYVSFELDILWAFHGGQDPVQLLNKYGSRWKLMHLKDLKKGVKGDLTGNTPIENDVVLGTGQLDIPAILKAAKKVGIKHYFIEDESPQPHKQVPQTLAYLKSLKE</sequence>
<dbReference type="PANTHER" id="PTHR12110">
    <property type="entry name" value="HYDROXYPYRUVATE ISOMERASE"/>
    <property type="match status" value="1"/>
</dbReference>
<dbReference type="RefSeq" id="WP_106927368.1">
    <property type="nucleotide sequence ID" value="NZ_PYFT01000001.1"/>
</dbReference>
<dbReference type="AlphaFoldDB" id="A0A2T2YC55"/>
<accession>A0A2T2YC55</accession>
<evidence type="ECO:0000313" key="2">
    <source>
        <dbReference type="EMBL" id="PSR53089.1"/>
    </source>
</evidence>
<organism evidence="2 3">
    <name type="scientific">Adhaeribacter arboris</name>
    <dbReference type="NCBI Taxonomy" id="2072846"/>
    <lineage>
        <taxon>Bacteria</taxon>
        <taxon>Pseudomonadati</taxon>
        <taxon>Bacteroidota</taxon>
        <taxon>Cytophagia</taxon>
        <taxon>Cytophagales</taxon>
        <taxon>Hymenobacteraceae</taxon>
        <taxon>Adhaeribacter</taxon>
    </lineage>
</organism>
<keyword evidence="2" id="KW-0413">Isomerase</keyword>
<proteinExistence type="predicted"/>
<dbReference type="SUPFAM" id="SSF51658">
    <property type="entry name" value="Xylose isomerase-like"/>
    <property type="match status" value="1"/>
</dbReference>
<dbReference type="InterPro" id="IPR036237">
    <property type="entry name" value="Xyl_isomerase-like_sf"/>
</dbReference>
<dbReference type="Pfam" id="PF01261">
    <property type="entry name" value="AP_endonuc_2"/>
    <property type="match status" value="1"/>
</dbReference>
<dbReference type="EMBL" id="PYFT01000001">
    <property type="protein sequence ID" value="PSR53089.1"/>
    <property type="molecule type" value="Genomic_DNA"/>
</dbReference>
<dbReference type="Proteomes" id="UP000240357">
    <property type="component" value="Unassembled WGS sequence"/>
</dbReference>
<protein>
    <submittedName>
        <fullName evidence="2">Sugar phosphate isomerase</fullName>
    </submittedName>
</protein>
<reference evidence="2 3" key="1">
    <citation type="submission" date="2018-03" db="EMBL/GenBank/DDBJ databases">
        <title>Adhaeribacter sp. HMF7605 Genome sequencing and assembly.</title>
        <authorList>
            <person name="Kang H."/>
            <person name="Kang J."/>
            <person name="Cha I."/>
            <person name="Kim H."/>
            <person name="Joh K."/>
        </authorList>
    </citation>
    <scope>NUCLEOTIDE SEQUENCE [LARGE SCALE GENOMIC DNA]</scope>
    <source>
        <strain evidence="2 3">HMF7605</strain>
    </source>
</reference>
<gene>
    <name evidence="2" type="ORF">AHMF7605_05890</name>
</gene>
<dbReference type="Gene3D" id="3.20.20.150">
    <property type="entry name" value="Divalent-metal-dependent TIM barrel enzymes"/>
    <property type="match status" value="1"/>
</dbReference>
<comment type="caution">
    <text evidence="2">The sequence shown here is derived from an EMBL/GenBank/DDBJ whole genome shotgun (WGS) entry which is preliminary data.</text>
</comment>
<dbReference type="InterPro" id="IPR013022">
    <property type="entry name" value="Xyl_isomerase-like_TIM-brl"/>
</dbReference>
<dbReference type="GO" id="GO:0016853">
    <property type="term" value="F:isomerase activity"/>
    <property type="evidence" value="ECO:0007669"/>
    <property type="project" value="UniProtKB-KW"/>
</dbReference>
<feature type="domain" description="Xylose isomerase-like TIM barrel" evidence="1">
    <location>
        <begin position="55"/>
        <end position="284"/>
    </location>
</feature>
<dbReference type="PANTHER" id="PTHR12110:SF41">
    <property type="entry name" value="INOSOSE DEHYDRATASE"/>
    <property type="match status" value="1"/>
</dbReference>
<evidence type="ECO:0000259" key="1">
    <source>
        <dbReference type="Pfam" id="PF01261"/>
    </source>
</evidence>
<evidence type="ECO:0000313" key="3">
    <source>
        <dbReference type="Proteomes" id="UP000240357"/>
    </source>
</evidence>
<keyword evidence="3" id="KW-1185">Reference proteome</keyword>
<dbReference type="OrthoDB" id="9798407at2"/>
<name>A0A2T2YC55_9BACT</name>
<dbReference type="InterPro" id="IPR050312">
    <property type="entry name" value="IolE/XylAMocC-like"/>
</dbReference>